<comment type="caution">
    <text evidence="2">The sequence shown here is derived from an EMBL/GenBank/DDBJ whole genome shotgun (WGS) entry which is preliminary data.</text>
</comment>
<dbReference type="SUPFAM" id="SSF54909">
    <property type="entry name" value="Dimeric alpha+beta barrel"/>
    <property type="match status" value="1"/>
</dbReference>
<dbReference type="Gene3D" id="3.30.70.100">
    <property type="match status" value="1"/>
</dbReference>
<dbReference type="AlphaFoldDB" id="A0A3N2GPV6"/>
<feature type="domain" description="ABM" evidence="1">
    <location>
        <begin position="5"/>
        <end position="95"/>
    </location>
</feature>
<sequence length="101" mass="11464">MAERWIQVATIVAKEGDEGEVGRLLAECVPPSRAEEGVLLYELVRSKRNPRQFLVYEVYRDRGARDAHRDSEHVQRLIVGDVLVRAESVDIAPYVAMQEVS</sequence>
<dbReference type="InterPro" id="IPR050744">
    <property type="entry name" value="AI-2_Isomerase_LsrG"/>
</dbReference>
<organism evidence="2 3">
    <name type="scientific">Amycolatopsis thermoflava</name>
    <dbReference type="NCBI Taxonomy" id="84480"/>
    <lineage>
        <taxon>Bacteria</taxon>
        <taxon>Bacillati</taxon>
        <taxon>Actinomycetota</taxon>
        <taxon>Actinomycetes</taxon>
        <taxon>Pseudonocardiales</taxon>
        <taxon>Pseudonocardiaceae</taxon>
        <taxon>Amycolatopsis</taxon>
        <taxon>Amycolatopsis methanolica group</taxon>
    </lineage>
</organism>
<name>A0A3N2GPV6_9PSEU</name>
<protein>
    <submittedName>
        <fullName evidence="2">Quinol monooxygenase YgiN</fullName>
    </submittedName>
</protein>
<dbReference type="GeneID" id="301842179"/>
<gene>
    <name evidence="2" type="ORF">EDD35_0706</name>
</gene>
<dbReference type="GO" id="GO:0004497">
    <property type="term" value="F:monooxygenase activity"/>
    <property type="evidence" value="ECO:0007669"/>
    <property type="project" value="UniProtKB-KW"/>
</dbReference>
<keyword evidence="2" id="KW-0503">Monooxygenase</keyword>
<evidence type="ECO:0000313" key="3">
    <source>
        <dbReference type="Proteomes" id="UP000274843"/>
    </source>
</evidence>
<dbReference type="RefSeq" id="WP_112274057.1">
    <property type="nucleotide sequence ID" value="NZ_RKHY01000001.1"/>
</dbReference>
<dbReference type="Proteomes" id="UP000274843">
    <property type="component" value="Unassembled WGS sequence"/>
</dbReference>
<dbReference type="Pfam" id="PF03992">
    <property type="entry name" value="ABM"/>
    <property type="match status" value="1"/>
</dbReference>
<dbReference type="PANTHER" id="PTHR33336:SF15">
    <property type="entry name" value="ABM DOMAIN-CONTAINING PROTEIN"/>
    <property type="match status" value="1"/>
</dbReference>
<dbReference type="PROSITE" id="PS51725">
    <property type="entry name" value="ABM"/>
    <property type="match status" value="1"/>
</dbReference>
<keyword evidence="3" id="KW-1185">Reference proteome</keyword>
<dbReference type="InterPro" id="IPR011008">
    <property type="entry name" value="Dimeric_a/b-barrel"/>
</dbReference>
<dbReference type="PANTHER" id="PTHR33336">
    <property type="entry name" value="QUINOL MONOOXYGENASE YGIN-RELATED"/>
    <property type="match status" value="1"/>
</dbReference>
<accession>A0A3N2GPV6</accession>
<proteinExistence type="predicted"/>
<evidence type="ECO:0000259" key="1">
    <source>
        <dbReference type="PROSITE" id="PS51725"/>
    </source>
</evidence>
<dbReference type="InterPro" id="IPR007138">
    <property type="entry name" value="ABM_dom"/>
</dbReference>
<dbReference type="EMBL" id="RKHY01000001">
    <property type="protein sequence ID" value="ROS38430.1"/>
    <property type="molecule type" value="Genomic_DNA"/>
</dbReference>
<reference evidence="2 3" key="1">
    <citation type="submission" date="2018-11" db="EMBL/GenBank/DDBJ databases">
        <title>Sequencing the genomes of 1000 actinobacteria strains.</title>
        <authorList>
            <person name="Klenk H.-P."/>
        </authorList>
    </citation>
    <scope>NUCLEOTIDE SEQUENCE [LARGE SCALE GENOMIC DNA]</scope>
    <source>
        <strain evidence="2 3">DSM 44348</strain>
    </source>
</reference>
<keyword evidence="2" id="KW-0560">Oxidoreductase</keyword>
<evidence type="ECO:0000313" key="2">
    <source>
        <dbReference type="EMBL" id="ROS38430.1"/>
    </source>
</evidence>